<dbReference type="RefSeq" id="WP_221048037.1">
    <property type="nucleotide sequence ID" value="NZ_AP019782.1"/>
</dbReference>
<dbReference type="NCBIfam" id="TIGR03534">
    <property type="entry name" value="RF_mod_PrmC"/>
    <property type="match status" value="1"/>
</dbReference>
<feature type="binding site" evidence="5">
    <location>
        <position position="146"/>
    </location>
    <ligand>
        <name>S-adenosyl-L-methionine</name>
        <dbReference type="ChEBI" id="CHEBI:59789"/>
    </ligand>
</feature>
<feature type="binding site" evidence="5">
    <location>
        <position position="189"/>
    </location>
    <ligand>
        <name>S-adenosyl-L-methionine</name>
        <dbReference type="ChEBI" id="CHEBI:59789"/>
    </ligand>
</feature>
<evidence type="ECO:0000256" key="1">
    <source>
        <dbReference type="ARBA" id="ARBA00022603"/>
    </source>
</evidence>
<dbReference type="KEGG" id="moz:MoryE10_03600"/>
<feature type="binding site" evidence="5">
    <location>
        <begin position="189"/>
        <end position="192"/>
    </location>
    <ligand>
        <name>substrate</name>
    </ligand>
</feature>
<dbReference type="CDD" id="cd02440">
    <property type="entry name" value="AdoMet_MTases"/>
    <property type="match status" value="1"/>
</dbReference>
<proteinExistence type="inferred from homology"/>
<name>A0A8D4VNF0_9GAMM</name>
<keyword evidence="9" id="KW-1185">Reference proteome</keyword>
<dbReference type="GO" id="GO:0003676">
    <property type="term" value="F:nucleic acid binding"/>
    <property type="evidence" value="ECO:0007669"/>
    <property type="project" value="InterPro"/>
</dbReference>
<dbReference type="InterPro" id="IPR050320">
    <property type="entry name" value="N5-glutamine_MTase"/>
</dbReference>
<feature type="binding site" evidence="5">
    <location>
        <position position="174"/>
    </location>
    <ligand>
        <name>S-adenosyl-L-methionine</name>
        <dbReference type="ChEBI" id="CHEBI:59789"/>
    </ligand>
</feature>
<dbReference type="Proteomes" id="UP000824988">
    <property type="component" value="Chromosome"/>
</dbReference>
<feature type="domain" description="Methyltransferase small" evidence="6">
    <location>
        <begin position="106"/>
        <end position="197"/>
    </location>
</feature>
<gene>
    <name evidence="5 8" type="primary">prmC</name>
    <name evidence="8" type="ORF">MoryE10_03600</name>
</gene>
<dbReference type="FunFam" id="3.40.50.150:FF:000053">
    <property type="entry name" value="Release factor glutamine methyltransferase"/>
    <property type="match status" value="1"/>
</dbReference>
<dbReference type="Pfam" id="PF05175">
    <property type="entry name" value="MTS"/>
    <property type="match status" value="1"/>
</dbReference>
<dbReference type="PANTHER" id="PTHR18895:SF74">
    <property type="entry name" value="MTRF1L RELEASE FACTOR GLUTAMINE METHYLTRANSFERASE"/>
    <property type="match status" value="1"/>
</dbReference>
<dbReference type="FunFam" id="1.10.8.10:FF:000032">
    <property type="entry name" value="Release factor glutamine methyltransferase"/>
    <property type="match status" value="1"/>
</dbReference>
<dbReference type="Pfam" id="PF17827">
    <property type="entry name" value="PrmC_N"/>
    <property type="match status" value="1"/>
</dbReference>
<evidence type="ECO:0000256" key="3">
    <source>
        <dbReference type="ARBA" id="ARBA00022691"/>
    </source>
</evidence>
<accession>A0A8D4VNF0</accession>
<dbReference type="InterPro" id="IPR007848">
    <property type="entry name" value="Small_mtfrase_dom"/>
</dbReference>
<organism evidence="8 9">
    <name type="scientific">Methylogaea oryzae</name>
    <dbReference type="NCBI Taxonomy" id="1295382"/>
    <lineage>
        <taxon>Bacteria</taxon>
        <taxon>Pseudomonadati</taxon>
        <taxon>Pseudomonadota</taxon>
        <taxon>Gammaproteobacteria</taxon>
        <taxon>Methylococcales</taxon>
        <taxon>Methylococcaceae</taxon>
        <taxon>Methylogaea</taxon>
    </lineage>
</organism>
<protein>
    <recommendedName>
        <fullName evidence="5">Release factor glutamine methyltransferase</fullName>
        <shortName evidence="5">RF MTase</shortName>
        <ecNumber evidence="5">2.1.1.297</ecNumber>
    </recommendedName>
    <alternativeName>
        <fullName evidence="5">N5-glutamine methyltransferase PrmC</fullName>
    </alternativeName>
    <alternativeName>
        <fullName evidence="5">Protein-(glutamine-N5) MTase PrmC</fullName>
    </alternativeName>
    <alternativeName>
        <fullName evidence="5">Protein-glutamine N-methyltransferase PrmC</fullName>
    </alternativeName>
</protein>
<dbReference type="InterPro" id="IPR040758">
    <property type="entry name" value="PrmC_N"/>
</dbReference>
<dbReference type="InterPro" id="IPR019874">
    <property type="entry name" value="RF_methyltr_PrmC"/>
</dbReference>
<dbReference type="EC" id="2.1.1.297" evidence="5"/>
<evidence type="ECO:0000259" key="6">
    <source>
        <dbReference type="Pfam" id="PF05175"/>
    </source>
</evidence>
<dbReference type="PROSITE" id="PS00092">
    <property type="entry name" value="N6_MTASE"/>
    <property type="match status" value="1"/>
</dbReference>
<dbReference type="PANTHER" id="PTHR18895">
    <property type="entry name" value="HEMK METHYLTRANSFERASE"/>
    <property type="match status" value="1"/>
</dbReference>
<dbReference type="GO" id="GO:0102559">
    <property type="term" value="F:peptide chain release factor N(5)-glutamine methyltransferase activity"/>
    <property type="evidence" value="ECO:0007669"/>
    <property type="project" value="UniProtKB-EC"/>
</dbReference>
<evidence type="ECO:0000256" key="4">
    <source>
        <dbReference type="ARBA" id="ARBA00048391"/>
    </source>
</evidence>
<dbReference type="GO" id="GO:0032259">
    <property type="term" value="P:methylation"/>
    <property type="evidence" value="ECO:0007669"/>
    <property type="project" value="UniProtKB-KW"/>
</dbReference>
<evidence type="ECO:0000259" key="7">
    <source>
        <dbReference type="Pfam" id="PF17827"/>
    </source>
</evidence>
<dbReference type="HAMAP" id="MF_02126">
    <property type="entry name" value="RF_methyltr_PrmC"/>
    <property type="match status" value="1"/>
</dbReference>
<keyword evidence="3 5" id="KW-0949">S-adenosyl-L-methionine</keyword>
<keyword evidence="1 5" id="KW-0489">Methyltransferase</keyword>
<dbReference type="EMBL" id="AP019782">
    <property type="protein sequence ID" value="BBL69754.1"/>
    <property type="molecule type" value="Genomic_DNA"/>
</dbReference>
<dbReference type="NCBIfam" id="TIGR00536">
    <property type="entry name" value="hemK_fam"/>
    <property type="match status" value="1"/>
</dbReference>
<evidence type="ECO:0000313" key="9">
    <source>
        <dbReference type="Proteomes" id="UP000824988"/>
    </source>
</evidence>
<evidence type="ECO:0000313" key="8">
    <source>
        <dbReference type="EMBL" id="BBL69754.1"/>
    </source>
</evidence>
<dbReference type="InterPro" id="IPR002052">
    <property type="entry name" value="DNA_methylase_N6_adenine_CS"/>
</dbReference>
<comment type="similarity">
    <text evidence="5">Belongs to the protein N5-glutamine methyltransferase family. PrmC subfamily.</text>
</comment>
<reference evidence="8" key="1">
    <citation type="submission" date="2019-06" db="EMBL/GenBank/DDBJ databases">
        <title>Complete genome sequence of Methylogaea oryzae strain JCM16910.</title>
        <authorList>
            <person name="Asakawa S."/>
        </authorList>
    </citation>
    <scope>NUCLEOTIDE SEQUENCE</scope>
    <source>
        <strain evidence="8">E10</strain>
    </source>
</reference>
<feature type="binding site" evidence="5">
    <location>
        <begin position="123"/>
        <end position="127"/>
    </location>
    <ligand>
        <name>S-adenosyl-L-methionine</name>
        <dbReference type="ChEBI" id="CHEBI:59789"/>
    </ligand>
</feature>
<sequence>MSAQPVIKTLLFEASERLAPTSDSPRADAEILLAHVLGKGRTYLFAWPEKQLEPEQESLFLDLIARRQTGEPIAYLTGTREFWSREFLITPDVLIPRPETELLVELALDRIPQDQACVVADLGAGSGAIAVTVALERPKARVWASDISGAALAVAKANAERQGARNVEFVLSDWLDGLPPLPYDLIVSNPPYIAEHDPHLAEGDLRFEPTGALASGPDGLDAIRRIAADARGRLKPGGALLLEHGYDQAEAVQALLCGLGYRDVASHRDLLGHGRVTLGLLPPSP</sequence>
<keyword evidence="2 5" id="KW-0808">Transferase</keyword>
<comment type="function">
    <text evidence="5">Methylates the class 1 translation termination release factors RF1/PrfA and RF2/PrfB on the glutamine residue of the universally conserved GGQ motif.</text>
</comment>
<dbReference type="InterPro" id="IPR004556">
    <property type="entry name" value="HemK-like"/>
</dbReference>
<evidence type="ECO:0000256" key="2">
    <source>
        <dbReference type="ARBA" id="ARBA00022679"/>
    </source>
</evidence>
<dbReference type="AlphaFoldDB" id="A0A8D4VNF0"/>
<feature type="domain" description="Release factor glutamine methyltransferase N-terminal" evidence="7">
    <location>
        <begin position="10"/>
        <end position="78"/>
    </location>
</feature>
<comment type="catalytic activity">
    <reaction evidence="4 5">
        <text>L-glutaminyl-[peptide chain release factor] + S-adenosyl-L-methionine = N(5)-methyl-L-glutaminyl-[peptide chain release factor] + S-adenosyl-L-homocysteine + H(+)</text>
        <dbReference type="Rhea" id="RHEA:42896"/>
        <dbReference type="Rhea" id="RHEA-COMP:10271"/>
        <dbReference type="Rhea" id="RHEA-COMP:10272"/>
        <dbReference type="ChEBI" id="CHEBI:15378"/>
        <dbReference type="ChEBI" id="CHEBI:30011"/>
        <dbReference type="ChEBI" id="CHEBI:57856"/>
        <dbReference type="ChEBI" id="CHEBI:59789"/>
        <dbReference type="ChEBI" id="CHEBI:61891"/>
        <dbReference type="EC" id="2.1.1.297"/>
    </reaction>
</comment>
<evidence type="ECO:0000256" key="5">
    <source>
        <dbReference type="HAMAP-Rule" id="MF_02126"/>
    </source>
</evidence>